<dbReference type="Gene3D" id="3.20.20.70">
    <property type="entry name" value="Aldolase class I"/>
    <property type="match status" value="1"/>
</dbReference>
<dbReference type="GO" id="GO:0019262">
    <property type="term" value="P:N-acetylneuraminate catabolic process"/>
    <property type="evidence" value="ECO:0007669"/>
    <property type="project" value="UniProtKB-UniRule"/>
</dbReference>
<evidence type="ECO:0000256" key="5">
    <source>
        <dbReference type="ARBA" id="ARBA00023235"/>
    </source>
</evidence>
<dbReference type="EMBL" id="QRDZ01000004">
    <property type="protein sequence ID" value="RED85541.1"/>
    <property type="molecule type" value="Genomic_DNA"/>
</dbReference>
<dbReference type="Proteomes" id="UP000256977">
    <property type="component" value="Unassembled WGS sequence"/>
</dbReference>
<dbReference type="RefSeq" id="WP_181917547.1">
    <property type="nucleotide sequence ID" value="NZ_QRDZ01000004.1"/>
</dbReference>
<keyword evidence="5 7" id="KW-0413">Isomerase</keyword>
<dbReference type="GO" id="GO:0005829">
    <property type="term" value="C:cytosol"/>
    <property type="evidence" value="ECO:0007669"/>
    <property type="project" value="TreeGrafter"/>
</dbReference>
<keyword evidence="9" id="KW-1185">Reference proteome</keyword>
<dbReference type="AlphaFoldDB" id="A0A3D9KGA8"/>
<comment type="function">
    <text evidence="2 7">Converts N-acetylmannosamine-6-phosphate (ManNAc-6-P) to N-acetylglucosamine-6-phosphate (GlcNAc-6-P).</text>
</comment>
<dbReference type="GO" id="GO:0047465">
    <property type="term" value="F:N-acylglucosamine-6-phosphate 2-epimerase activity"/>
    <property type="evidence" value="ECO:0007669"/>
    <property type="project" value="UniProtKB-EC"/>
</dbReference>
<dbReference type="SUPFAM" id="SSF51366">
    <property type="entry name" value="Ribulose-phoshate binding barrel"/>
    <property type="match status" value="1"/>
</dbReference>
<evidence type="ECO:0000256" key="7">
    <source>
        <dbReference type="HAMAP-Rule" id="MF_01235"/>
    </source>
</evidence>
<dbReference type="InterPro" id="IPR011060">
    <property type="entry name" value="RibuloseP-bd_barrel"/>
</dbReference>
<comment type="caution">
    <text evidence="8">The sequence shown here is derived from an EMBL/GenBank/DDBJ whole genome shotgun (WGS) entry which is preliminary data.</text>
</comment>
<dbReference type="Pfam" id="PF04131">
    <property type="entry name" value="NanE"/>
    <property type="match status" value="1"/>
</dbReference>
<dbReference type="GO" id="GO:0005975">
    <property type="term" value="P:carbohydrate metabolic process"/>
    <property type="evidence" value="ECO:0007669"/>
    <property type="project" value="UniProtKB-UniRule"/>
</dbReference>
<evidence type="ECO:0000256" key="1">
    <source>
        <dbReference type="ARBA" id="ARBA00000056"/>
    </source>
</evidence>
<reference evidence="8 9" key="1">
    <citation type="submission" date="2018-07" db="EMBL/GenBank/DDBJ databases">
        <title>Genomic Encyclopedia of Type Strains, Phase III (KMG-III): the genomes of soil and plant-associated and newly described type strains.</title>
        <authorList>
            <person name="Whitman W."/>
        </authorList>
    </citation>
    <scope>NUCLEOTIDE SEQUENCE [LARGE SCALE GENOMIC DNA]</scope>
    <source>
        <strain evidence="8 9">CECT 7287</strain>
    </source>
</reference>
<comment type="pathway">
    <text evidence="3 7">Amino-sugar metabolism; N-acetylneuraminate degradation; D-fructose 6-phosphate from N-acetylneuraminate: step 3/5.</text>
</comment>
<dbReference type="GO" id="GO:0006053">
    <property type="term" value="P:N-acetylmannosamine catabolic process"/>
    <property type="evidence" value="ECO:0007669"/>
    <property type="project" value="TreeGrafter"/>
</dbReference>
<organism evidence="8 9">
    <name type="scientific">Cohnella phaseoli</name>
    <dbReference type="NCBI Taxonomy" id="456490"/>
    <lineage>
        <taxon>Bacteria</taxon>
        <taxon>Bacillati</taxon>
        <taxon>Bacillota</taxon>
        <taxon>Bacilli</taxon>
        <taxon>Bacillales</taxon>
        <taxon>Paenibacillaceae</taxon>
        <taxon>Cohnella</taxon>
    </lineage>
</organism>
<dbReference type="CDD" id="cd04729">
    <property type="entry name" value="NanE"/>
    <property type="match status" value="1"/>
</dbReference>
<keyword evidence="6 7" id="KW-0119">Carbohydrate metabolism</keyword>
<dbReference type="EC" id="5.1.3.9" evidence="7"/>
<dbReference type="NCBIfam" id="NF002231">
    <property type="entry name" value="PRK01130.1"/>
    <property type="match status" value="1"/>
</dbReference>
<proteinExistence type="inferred from homology"/>
<dbReference type="PANTHER" id="PTHR36204">
    <property type="entry name" value="N-ACETYLMANNOSAMINE-6-PHOSPHATE 2-EPIMERASE-RELATED"/>
    <property type="match status" value="1"/>
</dbReference>
<sequence length="233" mass="24771">MIQKLIDQMAGGLVVSCQALDNEPLYGPEHMAVMAAAAAEGGAVAIRANTPQDVRAIKRKCGLPLIGLYKKHYADSDVYITPTLSEVKEIAEAGAEFVAVDATSLPRPGGQSLEDFIAGIREACPQVGIVADVSTFEEGVAAMKLGVDLVSSTLSGYTPHSPQQAGPDIELVRRLAELRETPVLAEGRIWTPEECEACLQAGAHSVVVGTAITRPQLITRRFVNVFQSFKASN</sequence>
<dbReference type="UniPathway" id="UPA00629">
    <property type="reaction ID" value="UER00682"/>
</dbReference>
<gene>
    <name evidence="7" type="primary">nanE</name>
    <name evidence="8" type="ORF">DFP98_104246</name>
</gene>
<evidence type="ECO:0000256" key="4">
    <source>
        <dbReference type="ARBA" id="ARBA00007439"/>
    </source>
</evidence>
<evidence type="ECO:0000256" key="3">
    <source>
        <dbReference type="ARBA" id="ARBA00005081"/>
    </source>
</evidence>
<name>A0A3D9KGA8_9BACL</name>
<dbReference type="InterPro" id="IPR013785">
    <property type="entry name" value="Aldolase_TIM"/>
</dbReference>
<evidence type="ECO:0000256" key="6">
    <source>
        <dbReference type="ARBA" id="ARBA00023277"/>
    </source>
</evidence>
<evidence type="ECO:0000313" key="8">
    <source>
        <dbReference type="EMBL" id="RED85541.1"/>
    </source>
</evidence>
<dbReference type="InterPro" id="IPR007260">
    <property type="entry name" value="NanE"/>
</dbReference>
<dbReference type="PANTHER" id="PTHR36204:SF1">
    <property type="entry name" value="N-ACETYLMANNOSAMINE-6-PHOSPHATE 2-EPIMERASE-RELATED"/>
    <property type="match status" value="1"/>
</dbReference>
<comment type="similarity">
    <text evidence="4 7">Belongs to the NanE family.</text>
</comment>
<comment type="catalytic activity">
    <reaction evidence="1 7">
        <text>an N-acyl-D-glucosamine 6-phosphate = an N-acyl-D-mannosamine 6-phosphate</text>
        <dbReference type="Rhea" id="RHEA:23932"/>
        <dbReference type="ChEBI" id="CHEBI:57599"/>
        <dbReference type="ChEBI" id="CHEBI:57666"/>
        <dbReference type="EC" id="5.1.3.9"/>
    </reaction>
</comment>
<evidence type="ECO:0000256" key="2">
    <source>
        <dbReference type="ARBA" id="ARBA00002147"/>
    </source>
</evidence>
<accession>A0A3D9KGA8</accession>
<dbReference type="HAMAP" id="MF_01235">
    <property type="entry name" value="ManNAc6P_epimer"/>
    <property type="match status" value="1"/>
</dbReference>
<protein>
    <recommendedName>
        <fullName evidence="7">Putative N-acetylmannosamine-6-phosphate 2-epimerase</fullName>
        <ecNumber evidence="7">5.1.3.9</ecNumber>
    </recommendedName>
    <alternativeName>
        <fullName evidence="7">ManNAc-6-P epimerase</fullName>
    </alternativeName>
</protein>
<evidence type="ECO:0000313" key="9">
    <source>
        <dbReference type="Proteomes" id="UP000256977"/>
    </source>
</evidence>